<proteinExistence type="predicted"/>
<keyword evidence="3" id="KW-1185">Reference proteome</keyword>
<feature type="domain" description="DUF2007" evidence="1">
    <location>
        <begin position="1"/>
        <end position="65"/>
    </location>
</feature>
<organism evidence="2 3">
    <name type="scientific">Tepidicaulis marinus</name>
    <dbReference type="NCBI Taxonomy" id="1333998"/>
    <lineage>
        <taxon>Bacteria</taxon>
        <taxon>Pseudomonadati</taxon>
        <taxon>Pseudomonadota</taxon>
        <taxon>Alphaproteobacteria</taxon>
        <taxon>Hyphomicrobiales</taxon>
        <taxon>Parvibaculaceae</taxon>
        <taxon>Tepidicaulis</taxon>
    </lineage>
</organism>
<dbReference type="Pfam" id="PF09413">
    <property type="entry name" value="DUF2007"/>
    <property type="match status" value="1"/>
</dbReference>
<evidence type="ECO:0000313" key="2">
    <source>
        <dbReference type="EMBL" id="GAK45059.1"/>
    </source>
</evidence>
<name>A0A081BAJ1_9HYPH</name>
<dbReference type="SUPFAM" id="SSF54913">
    <property type="entry name" value="GlnB-like"/>
    <property type="match status" value="1"/>
</dbReference>
<comment type="caution">
    <text evidence="2">The sequence shown here is derived from an EMBL/GenBank/DDBJ whole genome shotgun (WGS) entry which is preliminary data.</text>
</comment>
<accession>A0A081BAJ1</accession>
<sequence>MKEILRTTDPVLLSALDDALRQAGIEPLQFDTHMSIVEGSLGVLPRRMMVADEDAAQALRVLEALRREAEES</sequence>
<evidence type="ECO:0000259" key="1">
    <source>
        <dbReference type="Pfam" id="PF09413"/>
    </source>
</evidence>
<dbReference type="InterPro" id="IPR011322">
    <property type="entry name" value="N-reg_PII-like_a/b"/>
</dbReference>
<gene>
    <name evidence="2" type="ORF">M2A_1558</name>
</gene>
<dbReference type="STRING" id="1333998.M2A_1558"/>
<evidence type="ECO:0000313" key="3">
    <source>
        <dbReference type="Proteomes" id="UP000028702"/>
    </source>
</evidence>
<dbReference type="AlphaFoldDB" id="A0A081BAJ1"/>
<dbReference type="InterPro" id="IPR018551">
    <property type="entry name" value="DUF2007"/>
</dbReference>
<dbReference type="Gene3D" id="3.30.70.790">
    <property type="entry name" value="UreE, C-terminal domain"/>
    <property type="match status" value="1"/>
</dbReference>
<dbReference type="Proteomes" id="UP000028702">
    <property type="component" value="Unassembled WGS sequence"/>
</dbReference>
<protein>
    <submittedName>
        <fullName evidence="2">Conserved protein</fullName>
    </submittedName>
</protein>
<reference evidence="2 3" key="1">
    <citation type="submission" date="2014-07" db="EMBL/GenBank/DDBJ databases">
        <title>Tepidicaulis marinum gen. nov., sp. nov., a novel marine bacterium denitrifying nitrate to nitrous oxide strictly under microaerobic conditions.</title>
        <authorList>
            <person name="Takeuchi M."/>
            <person name="Yamagishi T."/>
            <person name="Kamagata Y."/>
            <person name="Oshima K."/>
            <person name="Hattori M."/>
            <person name="Katayama T."/>
            <person name="Hanada S."/>
            <person name="Tamaki H."/>
            <person name="Marumo K."/>
            <person name="Maeda H."/>
            <person name="Nedachi M."/>
            <person name="Iwasaki W."/>
            <person name="Suwa Y."/>
            <person name="Sakata S."/>
        </authorList>
    </citation>
    <scope>NUCLEOTIDE SEQUENCE [LARGE SCALE GENOMIC DNA]</scope>
    <source>
        <strain evidence="2 3">MA2</strain>
    </source>
</reference>
<dbReference type="EMBL" id="BBIO01000006">
    <property type="protein sequence ID" value="GAK45059.1"/>
    <property type="molecule type" value="Genomic_DNA"/>
</dbReference>
<dbReference type="RefSeq" id="WP_045445353.1">
    <property type="nucleotide sequence ID" value="NZ_BBIO01000006.1"/>
</dbReference>
<dbReference type="eggNOG" id="ENOG5032YJ8">
    <property type="taxonomic scope" value="Bacteria"/>
</dbReference>